<dbReference type="EMBL" id="AZHX01000229">
    <property type="protein sequence ID" value="ETX08415.1"/>
    <property type="molecule type" value="Genomic_DNA"/>
</dbReference>
<keyword evidence="3" id="KW-1185">Reference proteome</keyword>
<accession>W4ME08</accession>
<organism evidence="2 3">
    <name type="scientific">Candidatus Entotheonella gemina</name>
    <dbReference type="NCBI Taxonomy" id="1429439"/>
    <lineage>
        <taxon>Bacteria</taxon>
        <taxon>Pseudomonadati</taxon>
        <taxon>Nitrospinota/Tectimicrobiota group</taxon>
        <taxon>Candidatus Tectimicrobiota</taxon>
        <taxon>Candidatus Entotheonellia</taxon>
        <taxon>Candidatus Entotheonellales</taxon>
        <taxon>Candidatus Entotheonellaceae</taxon>
        <taxon>Candidatus Entotheonella</taxon>
    </lineage>
</organism>
<dbReference type="Proteomes" id="UP000019140">
    <property type="component" value="Unassembled WGS sequence"/>
</dbReference>
<dbReference type="SUPFAM" id="SSF53613">
    <property type="entry name" value="Ribokinase-like"/>
    <property type="match status" value="1"/>
</dbReference>
<dbReference type="GO" id="GO:0003872">
    <property type="term" value="F:6-phosphofructokinase activity"/>
    <property type="evidence" value="ECO:0007669"/>
    <property type="project" value="TreeGrafter"/>
</dbReference>
<comment type="caution">
    <text evidence="2">The sequence shown here is derived from an EMBL/GenBank/DDBJ whole genome shotgun (WGS) entry which is preliminary data.</text>
</comment>
<proteinExistence type="predicted"/>
<sequence>ARVIVDTPGEALRAAVHEGLYLVKPNLRELSDLADHDLKEEAQQEAAVMDLVHRENCQAVVLSLGAAGVLLGSASGCERFRAPTVPIVSKVGAGDSTVAGLVLSLARGRSLHEAVQFGIAAGAAAVMTPGTELCRREDTERLYERLIGAETAE</sequence>
<gene>
    <name evidence="2" type="ORF">ETSY2_05560</name>
</gene>
<evidence type="ECO:0000259" key="1">
    <source>
        <dbReference type="Pfam" id="PF00294"/>
    </source>
</evidence>
<dbReference type="InterPro" id="IPR011611">
    <property type="entry name" value="PfkB_dom"/>
</dbReference>
<feature type="domain" description="Carbohydrate kinase PfkB" evidence="1">
    <location>
        <begin position="5"/>
        <end position="134"/>
    </location>
</feature>
<name>W4ME08_9BACT</name>
<protein>
    <recommendedName>
        <fullName evidence="1">Carbohydrate kinase PfkB domain-containing protein</fullName>
    </recommendedName>
</protein>
<dbReference type="InterPro" id="IPR029056">
    <property type="entry name" value="Ribokinase-like"/>
</dbReference>
<dbReference type="PANTHER" id="PTHR46566">
    <property type="entry name" value="1-PHOSPHOFRUCTOKINASE-RELATED"/>
    <property type="match status" value="1"/>
</dbReference>
<dbReference type="PANTHER" id="PTHR46566:SF2">
    <property type="entry name" value="ATP-DEPENDENT 6-PHOSPHOFRUCTOKINASE ISOZYME 2"/>
    <property type="match status" value="1"/>
</dbReference>
<dbReference type="HOGENOM" id="CLU_1707902_0_0_7"/>
<evidence type="ECO:0000313" key="2">
    <source>
        <dbReference type="EMBL" id="ETX08415.1"/>
    </source>
</evidence>
<feature type="non-terminal residue" evidence="2">
    <location>
        <position position="1"/>
    </location>
</feature>
<dbReference type="Gene3D" id="3.40.1190.20">
    <property type="match status" value="1"/>
</dbReference>
<reference evidence="2 3" key="1">
    <citation type="journal article" date="2014" name="Nature">
        <title>An environmental bacterial taxon with a large and distinct metabolic repertoire.</title>
        <authorList>
            <person name="Wilson M.C."/>
            <person name="Mori T."/>
            <person name="Ruckert C."/>
            <person name="Uria A.R."/>
            <person name="Helf M.J."/>
            <person name="Takada K."/>
            <person name="Gernert C."/>
            <person name="Steffens U.A."/>
            <person name="Heycke N."/>
            <person name="Schmitt S."/>
            <person name="Rinke C."/>
            <person name="Helfrich E.J."/>
            <person name="Brachmann A.O."/>
            <person name="Gurgui C."/>
            <person name="Wakimoto T."/>
            <person name="Kracht M."/>
            <person name="Crusemann M."/>
            <person name="Hentschel U."/>
            <person name="Abe I."/>
            <person name="Matsunaga S."/>
            <person name="Kalinowski J."/>
            <person name="Takeyama H."/>
            <person name="Piel J."/>
        </authorList>
    </citation>
    <scope>NUCLEOTIDE SEQUENCE [LARGE SCALE GENOMIC DNA]</scope>
    <source>
        <strain evidence="3">TSY2</strain>
    </source>
</reference>
<evidence type="ECO:0000313" key="3">
    <source>
        <dbReference type="Proteomes" id="UP000019140"/>
    </source>
</evidence>
<dbReference type="AlphaFoldDB" id="W4ME08"/>
<dbReference type="Pfam" id="PF00294">
    <property type="entry name" value="PfkB"/>
    <property type="match status" value="1"/>
</dbReference>
<dbReference type="GO" id="GO:0005829">
    <property type="term" value="C:cytosol"/>
    <property type="evidence" value="ECO:0007669"/>
    <property type="project" value="TreeGrafter"/>
</dbReference>
<dbReference type="PATRIC" id="fig|1429439.4.peg.944"/>